<feature type="binding site" evidence="10">
    <location>
        <position position="16"/>
    </location>
    <ligand>
        <name>ATP</name>
        <dbReference type="ChEBI" id="CHEBI:30616"/>
    </ligand>
</feature>
<dbReference type="EMBL" id="JAEUBG010001265">
    <property type="protein sequence ID" value="KAH3686705.1"/>
    <property type="molecule type" value="Genomic_DNA"/>
</dbReference>
<comment type="similarity">
    <text evidence="10">Belongs to the adenylate kinase family. AK6 subfamily.</text>
</comment>
<dbReference type="GO" id="GO:0005634">
    <property type="term" value="C:nucleus"/>
    <property type="evidence" value="ECO:0007669"/>
    <property type="project" value="UniProtKB-SubCell"/>
</dbReference>
<keyword evidence="12" id="KW-1185">Reference proteome</keyword>
<evidence type="ECO:0000256" key="10">
    <source>
        <dbReference type="HAMAP-Rule" id="MF_03173"/>
    </source>
</evidence>
<sequence length="184" mass="20767">MSTRPLPNIIITGTPGTGKSSHCERIANELGAFTHINVTDFAKEHDCFDGYDEERKSHIVDEDKLVDAMEPLLERGAILIDWHANDLFPERLIDLVVVLKTDNGVLYERLEKRGYAQNKIDENIDCEIMGIVLNEAREGYAEEIVVELDSNSVEDIESNVERVISWIDTWKLNNPLGASNELSV</sequence>
<comment type="subcellular location">
    <subcellularLocation>
        <location evidence="10">Cytoplasm</location>
    </subcellularLocation>
    <subcellularLocation>
        <location evidence="10">Nucleus</location>
    </subcellularLocation>
</comment>
<dbReference type="Proteomes" id="UP000774326">
    <property type="component" value="Unassembled WGS sequence"/>
</dbReference>
<dbReference type="OrthoDB" id="10251185at2759"/>
<dbReference type="InterPro" id="IPR020618">
    <property type="entry name" value="Adenyl_kinase_AK6"/>
</dbReference>
<dbReference type="GO" id="GO:0005524">
    <property type="term" value="F:ATP binding"/>
    <property type="evidence" value="ECO:0007669"/>
    <property type="project" value="UniProtKB-KW"/>
</dbReference>
<keyword evidence="3 10" id="KW-0690">Ribosome biogenesis</keyword>
<feature type="binding site" evidence="10">
    <location>
        <position position="18"/>
    </location>
    <ligand>
        <name>ATP</name>
        <dbReference type="ChEBI" id="CHEBI:30616"/>
    </ligand>
</feature>
<keyword evidence="5 10" id="KW-0808">Transferase</keyword>
<proteinExistence type="inferred from homology"/>
<comment type="caution">
    <text evidence="11">The sequence shown here is derived from an EMBL/GenBank/DDBJ whole genome shotgun (WGS) entry which is preliminary data.</text>
</comment>
<feature type="binding site" evidence="10">
    <location>
        <position position="19"/>
    </location>
    <ligand>
        <name>ATP</name>
        <dbReference type="ChEBI" id="CHEBI:30616"/>
    </ligand>
</feature>
<dbReference type="GO" id="GO:0004017">
    <property type="term" value="F:AMP kinase activity"/>
    <property type="evidence" value="ECO:0007669"/>
    <property type="project" value="UniProtKB-UniRule"/>
</dbReference>
<comment type="caution">
    <text evidence="10">Lacks conserved residue(s) required for the propagation of feature annotation.</text>
</comment>
<dbReference type="GO" id="GO:0006364">
    <property type="term" value="P:rRNA processing"/>
    <property type="evidence" value="ECO:0007669"/>
    <property type="project" value="UniProtKB-KW"/>
</dbReference>
<keyword evidence="2 10" id="KW-0963">Cytoplasm</keyword>
<evidence type="ECO:0000256" key="4">
    <source>
        <dbReference type="ARBA" id="ARBA00022552"/>
    </source>
</evidence>
<keyword evidence="9 10" id="KW-0539">Nucleus</keyword>
<evidence type="ECO:0000313" key="11">
    <source>
        <dbReference type="EMBL" id="KAH3686705.1"/>
    </source>
</evidence>
<feature type="region of interest" description="LID" evidence="10">
    <location>
        <begin position="112"/>
        <end position="122"/>
    </location>
</feature>
<evidence type="ECO:0000256" key="6">
    <source>
        <dbReference type="ARBA" id="ARBA00022741"/>
    </source>
</evidence>
<feature type="binding site" evidence="10">
    <location>
        <position position="20"/>
    </location>
    <ligand>
        <name>ATP</name>
        <dbReference type="ChEBI" id="CHEBI:30616"/>
    </ligand>
</feature>
<dbReference type="GO" id="GO:0005737">
    <property type="term" value="C:cytoplasm"/>
    <property type="evidence" value="ECO:0007669"/>
    <property type="project" value="UniProtKB-SubCell"/>
</dbReference>
<evidence type="ECO:0000256" key="8">
    <source>
        <dbReference type="ARBA" id="ARBA00022840"/>
    </source>
</evidence>
<keyword evidence="6 10" id="KW-0547">Nucleotide-binding</keyword>
<reference evidence="11" key="1">
    <citation type="journal article" date="2021" name="Open Biol.">
        <title>Shared evolutionary footprints suggest mitochondrial oxidative damage underlies multiple complex I losses in fungi.</title>
        <authorList>
            <person name="Schikora-Tamarit M.A."/>
            <person name="Marcet-Houben M."/>
            <person name="Nosek J."/>
            <person name="Gabaldon T."/>
        </authorList>
    </citation>
    <scope>NUCLEOTIDE SEQUENCE</scope>
    <source>
        <strain evidence="11">CBS2887</strain>
    </source>
</reference>
<reference evidence="11" key="2">
    <citation type="submission" date="2021-01" db="EMBL/GenBank/DDBJ databases">
        <authorList>
            <person name="Schikora-Tamarit M.A."/>
        </authorList>
    </citation>
    <scope>NUCLEOTIDE SEQUENCE</scope>
    <source>
        <strain evidence="11">CBS2887</strain>
    </source>
</reference>
<comment type="subunit">
    <text evidence="10">Interacts with small ribosomal subunit protein uS11. Not a structural component of 43S pre-ribosomes, but transiently interacts with them by binding to uS11.</text>
</comment>
<feature type="region of interest" description="NMPbind" evidence="10">
    <location>
        <begin position="37"/>
        <end position="60"/>
    </location>
</feature>
<feature type="binding site" evidence="10">
    <location>
        <position position="21"/>
    </location>
    <ligand>
        <name>ATP</name>
        <dbReference type="ChEBI" id="CHEBI:30616"/>
    </ligand>
</feature>
<evidence type="ECO:0000256" key="1">
    <source>
        <dbReference type="ARBA" id="ARBA00000582"/>
    </source>
</evidence>
<dbReference type="GO" id="GO:0016887">
    <property type="term" value="F:ATP hydrolysis activity"/>
    <property type="evidence" value="ECO:0007669"/>
    <property type="project" value="UniProtKB-UniRule"/>
</dbReference>
<evidence type="ECO:0000256" key="9">
    <source>
        <dbReference type="ARBA" id="ARBA00023242"/>
    </source>
</evidence>
<evidence type="ECO:0000256" key="2">
    <source>
        <dbReference type="ARBA" id="ARBA00022490"/>
    </source>
</evidence>
<dbReference type="HAMAP" id="MF_00039">
    <property type="entry name" value="Adenylate_kinase_AK6"/>
    <property type="match status" value="1"/>
</dbReference>
<dbReference type="EC" id="2.7.4.3" evidence="10"/>
<comment type="catalytic activity">
    <reaction evidence="10">
        <text>ATP + H2O = ADP + phosphate + H(+)</text>
        <dbReference type="Rhea" id="RHEA:13065"/>
        <dbReference type="ChEBI" id="CHEBI:15377"/>
        <dbReference type="ChEBI" id="CHEBI:15378"/>
        <dbReference type="ChEBI" id="CHEBI:30616"/>
        <dbReference type="ChEBI" id="CHEBI:43474"/>
        <dbReference type="ChEBI" id="CHEBI:456216"/>
    </reaction>
</comment>
<protein>
    <recommendedName>
        <fullName evidence="10">Adenylate kinase isoenzyme 6 homolog</fullName>
        <shortName evidence="10">AK6</shortName>
        <ecNumber evidence="10">2.7.4.3</ecNumber>
    </recommendedName>
    <alternativeName>
        <fullName evidence="10">Dual activity adenylate kinase/ATPase</fullName>
        <shortName evidence="10">AK/ATPase</shortName>
    </alternativeName>
</protein>
<dbReference type="GO" id="GO:0042274">
    <property type="term" value="P:ribosomal small subunit biogenesis"/>
    <property type="evidence" value="ECO:0007669"/>
    <property type="project" value="UniProtKB-UniRule"/>
</dbReference>
<feature type="binding site" evidence="10">
    <location>
        <position position="113"/>
    </location>
    <ligand>
        <name>ATP</name>
        <dbReference type="ChEBI" id="CHEBI:30616"/>
    </ligand>
</feature>
<comment type="catalytic activity">
    <reaction evidence="1 10">
        <text>AMP + ATP = 2 ADP</text>
        <dbReference type="Rhea" id="RHEA:12973"/>
        <dbReference type="ChEBI" id="CHEBI:30616"/>
        <dbReference type="ChEBI" id="CHEBI:456215"/>
        <dbReference type="ChEBI" id="CHEBI:456216"/>
        <dbReference type="EC" id="2.7.4.3"/>
    </reaction>
</comment>
<keyword evidence="4 10" id="KW-0698">rRNA processing</keyword>
<dbReference type="PANTHER" id="PTHR12595">
    <property type="entry name" value="POS9-ACTIVATING FACTOR FAP7-RELATED"/>
    <property type="match status" value="1"/>
</dbReference>
<dbReference type="SUPFAM" id="SSF52540">
    <property type="entry name" value="P-loop containing nucleoside triphosphate hydrolases"/>
    <property type="match status" value="1"/>
</dbReference>
<dbReference type="AlphaFoldDB" id="A0A9P8TPX9"/>
<keyword evidence="7 10" id="KW-0418">Kinase</keyword>
<dbReference type="PANTHER" id="PTHR12595:SF0">
    <property type="entry name" value="ADENYLATE KINASE ISOENZYME 6"/>
    <property type="match status" value="1"/>
</dbReference>
<comment type="function">
    <text evidence="10">Broad-specificity nucleoside monophosphate (NMP) kinase that catalyzes the reversible transfer of the terminal phosphate group between nucleoside triphosphates and monophosphates. Has also ATPase activity. Involved in the late cytoplasmic maturation steps of the 40S ribosomal particles, specifically 18S rRNA maturation. While NMP activity is not required for ribosome maturation, ATPase activity is. Associates transiently with small ribosomal subunit protein uS11. ATP hydrolysis breaks the interaction with uS11. May temporarily remove uS11 from the ribosome to enable a conformational change of the ribosomal RNA that is needed for the final maturation step of the small ribosomal subunit. Its NMP activity may have a role in nuclear energy homeostasis.</text>
</comment>
<gene>
    <name evidence="11" type="ORF">WICPIJ_002349</name>
</gene>
<evidence type="ECO:0000313" key="12">
    <source>
        <dbReference type="Proteomes" id="UP000774326"/>
    </source>
</evidence>
<dbReference type="FunFam" id="3.40.50.300:FF:000372">
    <property type="entry name" value="Adenylate kinase isoenzyme 6 homolog"/>
    <property type="match status" value="1"/>
</dbReference>
<name>A0A9P8TPX9_WICPI</name>
<evidence type="ECO:0000256" key="5">
    <source>
        <dbReference type="ARBA" id="ARBA00022679"/>
    </source>
</evidence>
<keyword evidence="8 10" id="KW-0067">ATP-binding</keyword>
<organism evidence="11 12">
    <name type="scientific">Wickerhamomyces pijperi</name>
    <name type="common">Yeast</name>
    <name type="synonym">Pichia pijperi</name>
    <dbReference type="NCBI Taxonomy" id="599730"/>
    <lineage>
        <taxon>Eukaryota</taxon>
        <taxon>Fungi</taxon>
        <taxon>Dikarya</taxon>
        <taxon>Ascomycota</taxon>
        <taxon>Saccharomycotina</taxon>
        <taxon>Saccharomycetes</taxon>
        <taxon>Phaffomycetales</taxon>
        <taxon>Wickerhamomycetaceae</taxon>
        <taxon>Wickerhamomyces</taxon>
    </lineage>
</organism>
<dbReference type="Pfam" id="PF13238">
    <property type="entry name" value="AAA_18"/>
    <property type="match status" value="1"/>
</dbReference>
<evidence type="ECO:0000256" key="3">
    <source>
        <dbReference type="ARBA" id="ARBA00022517"/>
    </source>
</evidence>
<dbReference type="InterPro" id="IPR027417">
    <property type="entry name" value="P-loop_NTPase"/>
</dbReference>
<evidence type="ECO:0000256" key="7">
    <source>
        <dbReference type="ARBA" id="ARBA00022777"/>
    </source>
</evidence>
<dbReference type="Gene3D" id="3.40.50.300">
    <property type="entry name" value="P-loop containing nucleotide triphosphate hydrolases"/>
    <property type="match status" value="1"/>
</dbReference>
<accession>A0A9P8TPX9</accession>